<dbReference type="Gene3D" id="2.40.400.10">
    <property type="entry name" value="Acetoacetate decarboxylase-like"/>
    <property type="match status" value="1"/>
</dbReference>
<accession>A0A512AMD0</accession>
<keyword evidence="2" id="KW-1185">Reference proteome</keyword>
<dbReference type="AlphaFoldDB" id="A0A512AMD0"/>
<dbReference type="SUPFAM" id="SSF160104">
    <property type="entry name" value="Acetoacetate decarboxylase-like"/>
    <property type="match status" value="1"/>
</dbReference>
<reference evidence="1 2" key="1">
    <citation type="submission" date="2019-07" db="EMBL/GenBank/DDBJ databases">
        <title>Whole genome shotgun sequence of Novosphingobium sediminis NBRC 106119.</title>
        <authorList>
            <person name="Hosoyama A."/>
            <person name="Uohara A."/>
            <person name="Ohji S."/>
            <person name="Ichikawa N."/>
        </authorList>
    </citation>
    <scope>NUCLEOTIDE SEQUENCE [LARGE SCALE GENOMIC DNA]</scope>
    <source>
        <strain evidence="1 2">NBRC 106119</strain>
    </source>
</reference>
<dbReference type="OrthoDB" id="7432089at2"/>
<gene>
    <name evidence="1" type="ORF">NSE01_27040</name>
</gene>
<dbReference type="InterPro" id="IPR023375">
    <property type="entry name" value="ADC_dom_sf"/>
</dbReference>
<evidence type="ECO:0000313" key="1">
    <source>
        <dbReference type="EMBL" id="GEO00872.1"/>
    </source>
</evidence>
<name>A0A512AMD0_9SPHN</name>
<comment type="caution">
    <text evidence="1">The sequence shown here is derived from an EMBL/GenBank/DDBJ whole genome shotgun (WGS) entry which is preliminary data.</text>
</comment>
<sequence>MRTRVPYVQSAASQQVPPPYHFPGVTVNAFYMNISMERVQRYCDTYLNIGEESTREYVYRPLAAWPYATVLFLDYPTMISAAPPSPGLHEVPYADRGAISQTEVFVAIPVVRYGRGAKRLITDTALEWALPFIVVGNPMSSVCGREMLGLGKLLADIENGVGRYPESFHGRISLPGWPDDEPGTMQRMQEFMRIETKPVLPTPAGTQPPYRSLATLMESPEASKLVGGMASVSNFIDSFSLGLIPTSMRTVGLKQYRDAADPQRAVYQALVTCRAQYLNVRDVRFYNELDIDMYFNDIGSFHEILEVFLEVGAQPTGKPHSVNTVAALRFEADINFDTLRVIREFPIDRDGLPPTPGASDLVSRWYRPLRGFFGPRRGVGLP</sequence>
<protein>
    <recommendedName>
        <fullName evidence="3">Acetoacetate decarboxylase</fullName>
    </recommendedName>
</protein>
<evidence type="ECO:0008006" key="3">
    <source>
        <dbReference type="Google" id="ProtNLM"/>
    </source>
</evidence>
<evidence type="ECO:0000313" key="2">
    <source>
        <dbReference type="Proteomes" id="UP000321464"/>
    </source>
</evidence>
<dbReference type="Proteomes" id="UP000321464">
    <property type="component" value="Unassembled WGS sequence"/>
</dbReference>
<dbReference type="EMBL" id="BJYR01000018">
    <property type="protein sequence ID" value="GEO00872.1"/>
    <property type="molecule type" value="Genomic_DNA"/>
</dbReference>
<proteinExistence type="predicted"/>
<dbReference type="RefSeq" id="WP_147160206.1">
    <property type="nucleotide sequence ID" value="NZ_BJYR01000018.1"/>
</dbReference>
<organism evidence="1 2">
    <name type="scientific">Novosphingobium sediminis</name>
    <dbReference type="NCBI Taxonomy" id="707214"/>
    <lineage>
        <taxon>Bacteria</taxon>
        <taxon>Pseudomonadati</taxon>
        <taxon>Pseudomonadota</taxon>
        <taxon>Alphaproteobacteria</taxon>
        <taxon>Sphingomonadales</taxon>
        <taxon>Sphingomonadaceae</taxon>
        <taxon>Novosphingobium</taxon>
    </lineage>
</organism>